<dbReference type="Proteomes" id="UP000001307">
    <property type="component" value="Unassembled WGS sequence"/>
</dbReference>
<protein>
    <submittedName>
        <fullName evidence="2">Uncharacterized protein</fullName>
    </submittedName>
</protein>
<name>E4WQD8_OIKDI</name>
<gene>
    <name evidence="2" type="ORF">GSOID_T00000887001</name>
</gene>
<evidence type="ECO:0000256" key="1">
    <source>
        <dbReference type="SAM" id="MobiDB-lite"/>
    </source>
</evidence>
<dbReference type="EMBL" id="FN653015">
    <property type="protein sequence ID" value="CBY20879.1"/>
    <property type="molecule type" value="Genomic_DNA"/>
</dbReference>
<keyword evidence="3" id="KW-1185">Reference proteome</keyword>
<evidence type="ECO:0000313" key="2">
    <source>
        <dbReference type="EMBL" id="CBY20879.1"/>
    </source>
</evidence>
<proteinExistence type="predicted"/>
<evidence type="ECO:0000313" key="3">
    <source>
        <dbReference type="Proteomes" id="UP000001307"/>
    </source>
</evidence>
<dbReference type="InParanoid" id="E4WQD8"/>
<feature type="region of interest" description="Disordered" evidence="1">
    <location>
        <begin position="63"/>
        <end position="88"/>
    </location>
</feature>
<reference evidence="2" key="1">
    <citation type="journal article" date="2010" name="Science">
        <title>Plasticity of animal genome architecture unmasked by rapid evolution of a pelagic tunicate.</title>
        <authorList>
            <person name="Denoeud F."/>
            <person name="Henriet S."/>
            <person name="Mungpakdee S."/>
            <person name="Aury J.M."/>
            <person name="Da Silva C."/>
            <person name="Brinkmann H."/>
            <person name="Mikhaleva J."/>
            <person name="Olsen L.C."/>
            <person name="Jubin C."/>
            <person name="Canestro C."/>
            <person name="Bouquet J.M."/>
            <person name="Danks G."/>
            <person name="Poulain J."/>
            <person name="Campsteijn C."/>
            <person name="Adamski M."/>
            <person name="Cross I."/>
            <person name="Yadetie F."/>
            <person name="Muffato M."/>
            <person name="Louis A."/>
            <person name="Butcher S."/>
            <person name="Tsagkogeorga G."/>
            <person name="Konrad A."/>
            <person name="Singh S."/>
            <person name="Jensen M.F."/>
            <person name="Cong E.H."/>
            <person name="Eikeseth-Otteraa H."/>
            <person name="Noel B."/>
            <person name="Anthouard V."/>
            <person name="Porcel B.M."/>
            <person name="Kachouri-Lafond R."/>
            <person name="Nishino A."/>
            <person name="Ugolini M."/>
            <person name="Chourrout P."/>
            <person name="Nishida H."/>
            <person name="Aasland R."/>
            <person name="Huzurbazar S."/>
            <person name="Westhof E."/>
            <person name="Delsuc F."/>
            <person name="Lehrach H."/>
            <person name="Reinhardt R."/>
            <person name="Weissenbach J."/>
            <person name="Roy S.W."/>
            <person name="Artiguenave F."/>
            <person name="Postlethwait J.H."/>
            <person name="Manak J.R."/>
            <person name="Thompson E.M."/>
            <person name="Jaillon O."/>
            <person name="Du Pasquier L."/>
            <person name="Boudinot P."/>
            <person name="Liberles D.A."/>
            <person name="Volff J.N."/>
            <person name="Philippe H."/>
            <person name="Lenhard B."/>
            <person name="Roest Crollius H."/>
            <person name="Wincker P."/>
            <person name="Chourrout D."/>
        </authorList>
    </citation>
    <scope>NUCLEOTIDE SEQUENCE [LARGE SCALE GENOMIC DNA]</scope>
</reference>
<accession>E4WQD8</accession>
<dbReference type="AlphaFoldDB" id="E4WQD8"/>
<feature type="compositionally biased region" description="Polar residues" evidence="1">
    <location>
        <begin position="67"/>
        <end position="88"/>
    </location>
</feature>
<organism evidence="2">
    <name type="scientific">Oikopleura dioica</name>
    <name type="common">Tunicate</name>
    <dbReference type="NCBI Taxonomy" id="34765"/>
    <lineage>
        <taxon>Eukaryota</taxon>
        <taxon>Metazoa</taxon>
        <taxon>Chordata</taxon>
        <taxon>Tunicata</taxon>
        <taxon>Appendicularia</taxon>
        <taxon>Copelata</taxon>
        <taxon>Oikopleuridae</taxon>
        <taxon>Oikopleura</taxon>
    </lineage>
</organism>
<sequence>MSLDLAITEANGQIMSIKLNNIPEKHGLSIVDRTQKLMKPSSNPIRKANDFAAQMKEEFPATVIDLSDSQKSGSGASQDPPNQNNSQH</sequence>